<accession>A0A9X1MI51</accession>
<sequence>MSTQPPASSEPREDPGAGDPHAGREGALQEMIRTARRVTLMGGTTTGVQA</sequence>
<name>A0A9X1MI51_9MICC</name>
<organism evidence="2 3">
    <name type="scientific">Arthrobacter caoxuetaonis</name>
    <dbReference type="NCBI Taxonomy" id="2886935"/>
    <lineage>
        <taxon>Bacteria</taxon>
        <taxon>Bacillati</taxon>
        <taxon>Actinomycetota</taxon>
        <taxon>Actinomycetes</taxon>
        <taxon>Micrococcales</taxon>
        <taxon>Micrococcaceae</taxon>
        <taxon>Arthrobacter</taxon>
    </lineage>
</organism>
<gene>
    <name evidence="2" type="ORF">LJ757_16265</name>
</gene>
<protein>
    <submittedName>
        <fullName evidence="2">Uncharacterized protein</fullName>
    </submittedName>
</protein>
<keyword evidence="3" id="KW-1185">Reference proteome</keyword>
<dbReference type="EMBL" id="JAJFZV010000018">
    <property type="protein sequence ID" value="MCC3299347.1"/>
    <property type="molecule type" value="Genomic_DNA"/>
</dbReference>
<dbReference type="AlphaFoldDB" id="A0A9X1MI51"/>
<proteinExistence type="predicted"/>
<dbReference type="Proteomes" id="UP001139158">
    <property type="component" value="Unassembled WGS sequence"/>
</dbReference>
<dbReference type="RefSeq" id="WP_227897334.1">
    <property type="nucleotide sequence ID" value="NZ_CP099467.1"/>
</dbReference>
<comment type="caution">
    <text evidence="2">The sequence shown here is derived from an EMBL/GenBank/DDBJ whole genome shotgun (WGS) entry which is preliminary data.</text>
</comment>
<feature type="region of interest" description="Disordered" evidence="1">
    <location>
        <begin position="1"/>
        <end position="28"/>
    </location>
</feature>
<evidence type="ECO:0000256" key="1">
    <source>
        <dbReference type="SAM" id="MobiDB-lite"/>
    </source>
</evidence>
<evidence type="ECO:0000313" key="2">
    <source>
        <dbReference type="EMBL" id="MCC3299347.1"/>
    </source>
</evidence>
<reference evidence="2" key="1">
    <citation type="submission" date="2021-10" db="EMBL/GenBank/DDBJ databases">
        <title>Novel species in genus Arthrobacter.</title>
        <authorList>
            <person name="Liu Y."/>
        </authorList>
    </citation>
    <scope>NUCLEOTIDE SEQUENCE</scope>
    <source>
        <strain evidence="2">Zg-Y453</strain>
    </source>
</reference>
<evidence type="ECO:0000313" key="3">
    <source>
        <dbReference type="Proteomes" id="UP001139158"/>
    </source>
</evidence>